<name>A0ABY2DB21_9GAMM</name>
<accession>A0ABY2DB21</accession>
<evidence type="ECO:0000259" key="2">
    <source>
        <dbReference type="Pfam" id="PF01337"/>
    </source>
</evidence>
<feature type="domain" description="Barstar (barnase inhibitor)" evidence="2">
    <location>
        <begin position="59"/>
        <end position="136"/>
    </location>
</feature>
<proteinExistence type="inferred from homology"/>
<dbReference type="RefSeq" id="WP_132041427.1">
    <property type="nucleotide sequence ID" value="NZ_SLTR01000002.1"/>
</dbReference>
<dbReference type="SUPFAM" id="SSF52038">
    <property type="entry name" value="Barstar-related"/>
    <property type="match status" value="1"/>
</dbReference>
<sequence length="162" mass="17251">MSTTSESEALARYLSDPAHAGVYRLEAARIEALVPSVSEKRGSAVAGAEWRRLPAASYWSREALLDGLAASLAFPDHFGRNWDAAWDCLTELGWGEERALVVLVPAAPADEAAMAAFVELMQDAAEHWAARGHALVTLMLSEAQVAGALQAVPLLPRGASEV</sequence>
<dbReference type="InterPro" id="IPR035905">
    <property type="entry name" value="Barstar-like_sf"/>
</dbReference>
<comment type="caution">
    <text evidence="3">The sequence shown here is derived from an EMBL/GenBank/DDBJ whole genome shotgun (WGS) entry which is preliminary data.</text>
</comment>
<gene>
    <name evidence="3" type="ORF">E0702_02760</name>
</gene>
<dbReference type="Pfam" id="PF01337">
    <property type="entry name" value="Barstar"/>
    <property type="match status" value="1"/>
</dbReference>
<evidence type="ECO:0000256" key="1">
    <source>
        <dbReference type="ARBA" id="ARBA00006845"/>
    </source>
</evidence>
<comment type="similarity">
    <text evidence="1">Belongs to the barstar family.</text>
</comment>
<dbReference type="Gene3D" id="3.30.370.10">
    <property type="entry name" value="Barstar-like"/>
    <property type="match status" value="1"/>
</dbReference>
<dbReference type="EMBL" id="SLTR01000002">
    <property type="protein sequence ID" value="TDB05129.1"/>
    <property type="molecule type" value="Genomic_DNA"/>
</dbReference>
<evidence type="ECO:0000313" key="4">
    <source>
        <dbReference type="Proteomes" id="UP000294823"/>
    </source>
</evidence>
<protein>
    <recommendedName>
        <fullName evidence="2">Barstar (barnase inhibitor) domain-containing protein</fullName>
    </recommendedName>
</protein>
<dbReference type="InterPro" id="IPR000468">
    <property type="entry name" value="Barstar"/>
</dbReference>
<dbReference type="Proteomes" id="UP000294823">
    <property type="component" value="Unassembled WGS sequence"/>
</dbReference>
<reference evidence="3 4" key="1">
    <citation type="submission" date="2019-03" db="EMBL/GenBank/DDBJ databases">
        <title>Halomonas marinisediminis sp. nov., a moderately halophilic bacterium isolated from the Bohai Gulf.</title>
        <authorList>
            <person name="Ji X."/>
        </authorList>
    </citation>
    <scope>NUCLEOTIDE SEQUENCE [LARGE SCALE GENOMIC DNA]</scope>
    <source>
        <strain evidence="3 4">204</strain>
    </source>
</reference>
<evidence type="ECO:0000313" key="3">
    <source>
        <dbReference type="EMBL" id="TDB05129.1"/>
    </source>
</evidence>
<keyword evidence="4" id="KW-1185">Reference proteome</keyword>
<organism evidence="3 4">
    <name type="scientific">Halomonas marinisediminis</name>
    <dbReference type="NCBI Taxonomy" id="2546095"/>
    <lineage>
        <taxon>Bacteria</taxon>
        <taxon>Pseudomonadati</taxon>
        <taxon>Pseudomonadota</taxon>
        <taxon>Gammaproteobacteria</taxon>
        <taxon>Oceanospirillales</taxon>
        <taxon>Halomonadaceae</taxon>
        <taxon>Halomonas</taxon>
    </lineage>
</organism>